<gene>
    <name evidence="2" type="ORF">EVG20_g8289</name>
</gene>
<name>A0A4Y9Y860_9AGAM</name>
<dbReference type="STRING" id="205917.A0A4Y9Y860"/>
<sequence length="453" mass="51171">MAAPPRALVAKLIAVGGLLSLISFLYLYSGVPFRSRLLSSLFPSGASHSGPGSTCTPEAWADGRWNPKANYAPLTSPNTTLRAPEDVFDFNGLQGCAADREFKWHLGVDHEEQFDRFPGMTSWEWTPAKSCKGVRQLESEAFVRDLVEQGGWLVLGDSISENHFFSLSCTLFPHVRATPNYTENPYFDRAWPQNLYLNPSSPLVSTLKLPLNFSVEHTPLVTFRRVDLLLNRDELEALHRRKHPELYTDPEHPFQLFSEEQFWSLSPAEYMPLLTGQLPASRYGTLIVATAGHWTTTLLGGLRNEAAGEDAGGQTPVQRALEVDQREQARRVMAARLGGRGPETVDVVKRRVVVRAYLPGHEDCRNQHAPWQQWKPYQWKWYNWPWIGEMNGIFQKLLSGAAYPDVHYLPIDRPALLRPDAHASGDCLHIVTGTGVIEGWTQYIWHYVTRELA</sequence>
<comment type="caution">
    <text evidence="2">The sequence shown here is derived from an EMBL/GenBank/DDBJ whole genome shotgun (WGS) entry which is preliminary data.</text>
</comment>
<dbReference type="EMBL" id="SEOQ01000704">
    <property type="protein sequence ID" value="TFY58088.1"/>
    <property type="molecule type" value="Genomic_DNA"/>
</dbReference>
<keyword evidence="1" id="KW-0812">Transmembrane</keyword>
<accession>A0A4Y9Y860</accession>
<protein>
    <submittedName>
        <fullName evidence="2">Uncharacterized protein</fullName>
    </submittedName>
</protein>
<keyword evidence="3" id="KW-1185">Reference proteome</keyword>
<dbReference type="AlphaFoldDB" id="A0A4Y9Y860"/>
<evidence type="ECO:0000313" key="2">
    <source>
        <dbReference type="EMBL" id="TFY58088.1"/>
    </source>
</evidence>
<keyword evidence="1" id="KW-0472">Membrane</keyword>
<dbReference type="OrthoDB" id="630188at2759"/>
<evidence type="ECO:0000313" key="3">
    <source>
        <dbReference type="Proteomes" id="UP000298327"/>
    </source>
</evidence>
<evidence type="ECO:0000256" key="1">
    <source>
        <dbReference type="SAM" id="Phobius"/>
    </source>
</evidence>
<proteinExistence type="predicted"/>
<keyword evidence="1" id="KW-1133">Transmembrane helix</keyword>
<reference evidence="2 3" key="1">
    <citation type="submission" date="2019-02" db="EMBL/GenBank/DDBJ databases">
        <title>Genome sequencing of the rare red list fungi Dentipellis fragilis.</title>
        <authorList>
            <person name="Buettner E."/>
            <person name="Kellner H."/>
        </authorList>
    </citation>
    <scope>NUCLEOTIDE SEQUENCE [LARGE SCALE GENOMIC DNA]</scope>
    <source>
        <strain evidence="2 3">DSM 105465</strain>
    </source>
</reference>
<organism evidence="2 3">
    <name type="scientific">Dentipellis fragilis</name>
    <dbReference type="NCBI Taxonomy" id="205917"/>
    <lineage>
        <taxon>Eukaryota</taxon>
        <taxon>Fungi</taxon>
        <taxon>Dikarya</taxon>
        <taxon>Basidiomycota</taxon>
        <taxon>Agaricomycotina</taxon>
        <taxon>Agaricomycetes</taxon>
        <taxon>Russulales</taxon>
        <taxon>Hericiaceae</taxon>
        <taxon>Dentipellis</taxon>
    </lineage>
</organism>
<dbReference type="Proteomes" id="UP000298327">
    <property type="component" value="Unassembled WGS sequence"/>
</dbReference>
<feature type="transmembrane region" description="Helical" evidence="1">
    <location>
        <begin position="12"/>
        <end position="31"/>
    </location>
</feature>